<gene>
    <name evidence="2" type="ORF">K4G66_26735</name>
</gene>
<evidence type="ECO:0000259" key="1">
    <source>
        <dbReference type="Pfam" id="PF07883"/>
    </source>
</evidence>
<reference evidence="2" key="2">
    <citation type="journal article" date="2024" name="Antonie Van Leeuwenhoek">
        <title>Roseihalotalea indica gen. nov., sp. nov., a halophilic Bacteroidetes from mesopelagic Southwest Indian Ocean with higher carbohydrate metabolic potential.</title>
        <authorList>
            <person name="Chen B."/>
            <person name="Zhang M."/>
            <person name="Lin D."/>
            <person name="Ye J."/>
            <person name="Tang K."/>
        </authorList>
    </citation>
    <scope>NUCLEOTIDE SEQUENCE</scope>
    <source>
        <strain evidence="2">TK19036</strain>
    </source>
</reference>
<sequence length="96" mass="10816">MKNDSTPELALLKQGAFFKVLRVNGKAGMTMPEHHSTQEAIIMVQQGSAVLMLENKEYLLQKDEPFIIPAGKVHSLYLKEDFQATVIMALHSEIKF</sequence>
<dbReference type="AlphaFoldDB" id="A0AA49JDI8"/>
<dbReference type="Gene3D" id="2.60.120.10">
    <property type="entry name" value="Jelly Rolls"/>
    <property type="match status" value="1"/>
</dbReference>
<dbReference type="InterPro" id="IPR013096">
    <property type="entry name" value="Cupin_2"/>
</dbReference>
<dbReference type="InterPro" id="IPR011051">
    <property type="entry name" value="RmlC_Cupin_sf"/>
</dbReference>
<dbReference type="SUPFAM" id="SSF51182">
    <property type="entry name" value="RmlC-like cupins"/>
    <property type="match status" value="1"/>
</dbReference>
<evidence type="ECO:0000313" key="2">
    <source>
        <dbReference type="EMBL" id="WKN35966.1"/>
    </source>
</evidence>
<reference evidence="2" key="1">
    <citation type="journal article" date="2023" name="Comput. Struct. Biotechnol. J.">
        <title>Discovery of a novel marine Bacteroidetes with a rich repertoire of carbohydrate-active enzymes.</title>
        <authorList>
            <person name="Chen B."/>
            <person name="Liu G."/>
            <person name="Chen Q."/>
            <person name="Wang H."/>
            <person name="Liu L."/>
            <person name="Tang K."/>
        </authorList>
    </citation>
    <scope>NUCLEOTIDE SEQUENCE</scope>
    <source>
        <strain evidence="2">TK19036</strain>
    </source>
</reference>
<protein>
    <submittedName>
        <fullName evidence="2">Cupin domain-containing protein</fullName>
    </submittedName>
</protein>
<dbReference type="EMBL" id="CP120682">
    <property type="protein sequence ID" value="WKN35966.1"/>
    <property type="molecule type" value="Genomic_DNA"/>
</dbReference>
<feature type="domain" description="Cupin type-2" evidence="1">
    <location>
        <begin position="29"/>
        <end position="88"/>
    </location>
</feature>
<organism evidence="2">
    <name type="scientific">Roseihalotalea indica</name>
    <dbReference type="NCBI Taxonomy" id="2867963"/>
    <lineage>
        <taxon>Bacteria</taxon>
        <taxon>Pseudomonadati</taxon>
        <taxon>Bacteroidota</taxon>
        <taxon>Cytophagia</taxon>
        <taxon>Cytophagales</taxon>
        <taxon>Catalimonadaceae</taxon>
        <taxon>Roseihalotalea</taxon>
    </lineage>
</organism>
<name>A0AA49JDI8_9BACT</name>
<accession>A0AA49JDI8</accession>
<dbReference type="Pfam" id="PF07883">
    <property type="entry name" value="Cupin_2"/>
    <property type="match status" value="1"/>
</dbReference>
<dbReference type="InterPro" id="IPR014710">
    <property type="entry name" value="RmlC-like_jellyroll"/>
</dbReference>
<proteinExistence type="predicted"/>